<gene>
    <name evidence="3" type="ORF">EJ065_5697</name>
</gene>
<evidence type="ECO:0000256" key="1">
    <source>
        <dbReference type="SAM" id="MobiDB-lite"/>
    </source>
</evidence>
<evidence type="ECO:0000313" key="4">
    <source>
        <dbReference type="Proteomes" id="UP000288758"/>
    </source>
</evidence>
<organism evidence="3 4">
    <name type="scientific">Corallococcus coralloides</name>
    <name type="common">Myxococcus coralloides</name>
    <dbReference type="NCBI Taxonomy" id="184914"/>
    <lineage>
        <taxon>Bacteria</taxon>
        <taxon>Pseudomonadati</taxon>
        <taxon>Myxococcota</taxon>
        <taxon>Myxococcia</taxon>
        <taxon>Myxococcales</taxon>
        <taxon>Cystobacterineae</taxon>
        <taxon>Myxococcaceae</taxon>
        <taxon>Corallococcus</taxon>
    </lineage>
</organism>
<feature type="signal peptide" evidence="2">
    <location>
        <begin position="1"/>
        <end position="23"/>
    </location>
</feature>
<feature type="chain" id="PRO_5019433999" evidence="2">
    <location>
        <begin position="24"/>
        <end position="46"/>
    </location>
</feature>
<dbReference type="EMBL" id="CP034669">
    <property type="protein sequence ID" value="QAT87230.1"/>
    <property type="molecule type" value="Genomic_DNA"/>
</dbReference>
<dbReference type="Proteomes" id="UP000288758">
    <property type="component" value="Chromosome"/>
</dbReference>
<sequence>MKVLSLWQAVLFVHLSTTGVAEAAPPKTGAPKTVPAKADALSDPLI</sequence>
<feature type="region of interest" description="Disordered" evidence="1">
    <location>
        <begin position="22"/>
        <end position="46"/>
    </location>
</feature>
<keyword evidence="2" id="KW-0732">Signal</keyword>
<proteinExistence type="predicted"/>
<evidence type="ECO:0000313" key="3">
    <source>
        <dbReference type="EMBL" id="QAT87230.1"/>
    </source>
</evidence>
<protein>
    <submittedName>
        <fullName evidence="3">Uncharacterized protein</fullName>
    </submittedName>
</protein>
<reference evidence="3 4" key="1">
    <citation type="submission" date="2018-12" db="EMBL/GenBank/DDBJ databases">
        <title>Complete Genome Sequence of the Corallopyronin A producing Myxobacterium Corallococcus coralloides B035.</title>
        <authorList>
            <person name="Bouhired S.M."/>
            <person name="Rupp O."/>
            <person name="Blom J."/>
            <person name="Schaeberle T.F."/>
            <person name="Kehraus S."/>
            <person name="Schiefer A."/>
            <person name="Pfarr K."/>
            <person name="Goesmann A."/>
            <person name="Hoerauf A."/>
            <person name="Koenig G.M."/>
        </authorList>
    </citation>
    <scope>NUCLEOTIDE SEQUENCE [LARGE SCALE GENOMIC DNA]</scope>
    <source>
        <strain evidence="3 4">B035</strain>
    </source>
</reference>
<accession>A0A410RZE8</accession>
<name>A0A410RZE8_CORCK</name>
<evidence type="ECO:0000256" key="2">
    <source>
        <dbReference type="SAM" id="SignalP"/>
    </source>
</evidence>
<dbReference type="AlphaFoldDB" id="A0A410RZE8"/>